<comment type="caution">
    <text evidence="1">The sequence shown here is derived from an EMBL/GenBank/DDBJ whole genome shotgun (WGS) entry which is preliminary data.</text>
</comment>
<evidence type="ECO:0000313" key="2">
    <source>
        <dbReference type="Proteomes" id="UP000615455"/>
    </source>
</evidence>
<reference evidence="2" key="1">
    <citation type="journal article" date="2019" name="Int. J. Syst. Evol. Microbiol.">
        <title>The Global Catalogue of Microorganisms (GCM) 10K type strain sequencing project: providing services to taxonomists for standard genome sequencing and annotation.</title>
        <authorList>
            <consortium name="The Broad Institute Genomics Platform"/>
            <consortium name="The Broad Institute Genome Sequencing Center for Infectious Disease"/>
            <person name="Wu L."/>
            <person name="Ma J."/>
        </authorList>
    </citation>
    <scope>NUCLEOTIDE SEQUENCE [LARGE SCALE GENOMIC DNA]</scope>
    <source>
        <strain evidence="2">CGMCC 1.15043</strain>
    </source>
</reference>
<accession>A0ABQ2BMR0</accession>
<keyword evidence="2" id="KW-1185">Reference proteome</keyword>
<protein>
    <submittedName>
        <fullName evidence="1">Uncharacterized protein</fullName>
    </submittedName>
</protein>
<evidence type="ECO:0000313" key="1">
    <source>
        <dbReference type="EMBL" id="GGI43380.1"/>
    </source>
</evidence>
<dbReference type="EMBL" id="BMHE01000001">
    <property type="protein sequence ID" value="GGI43380.1"/>
    <property type="molecule type" value="Genomic_DNA"/>
</dbReference>
<dbReference type="Proteomes" id="UP000615455">
    <property type="component" value="Unassembled WGS sequence"/>
</dbReference>
<dbReference type="RefSeq" id="WP_189006286.1">
    <property type="nucleotide sequence ID" value="NZ_BMHE01000001.1"/>
</dbReference>
<proteinExistence type="predicted"/>
<organism evidence="1 2">
    <name type="scientific">Paenibacillus marchantiophytorum</name>
    <dbReference type="NCBI Taxonomy" id="1619310"/>
    <lineage>
        <taxon>Bacteria</taxon>
        <taxon>Bacillati</taxon>
        <taxon>Bacillota</taxon>
        <taxon>Bacilli</taxon>
        <taxon>Bacillales</taxon>
        <taxon>Paenibacillaceae</taxon>
        <taxon>Paenibacillus</taxon>
    </lineage>
</organism>
<sequence>MAEHIPALPEQMIVRARFMIMTAEYEKTCVSRVNVSTPGQVFGAIKKA</sequence>
<name>A0ABQ2BMR0_9BACL</name>
<gene>
    <name evidence="1" type="ORF">GCM10008018_01780</name>
</gene>